<evidence type="ECO:0000313" key="3">
    <source>
        <dbReference type="Proteomes" id="UP000324222"/>
    </source>
</evidence>
<keyword evidence="3" id="KW-1185">Reference proteome</keyword>
<gene>
    <name evidence="2" type="ORF">E2C01_023287</name>
</gene>
<name>A0A5B7EAR0_PORTR</name>
<keyword evidence="1" id="KW-1133">Transmembrane helix</keyword>
<reference evidence="2 3" key="1">
    <citation type="submission" date="2019-05" db="EMBL/GenBank/DDBJ databases">
        <title>Another draft genome of Portunus trituberculatus and its Hox gene families provides insights of decapod evolution.</title>
        <authorList>
            <person name="Jeong J.-H."/>
            <person name="Song I."/>
            <person name="Kim S."/>
            <person name="Choi T."/>
            <person name="Kim D."/>
            <person name="Ryu S."/>
            <person name="Kim W."/>
        </authorList>
    </citation>
    <scope>NUCLEOTIDE SEQUENCE [LARGE SCALE GENOMIC DNA]</scope>
    <source>
        <tissue evidence="2">Muscle</tissue>
    </source>
</reference>
<evidence type="ECO:0000313" key="2">
    <source>
        <dbReference type="EMBL" id="MPC30033.1"/>
    </source>
</evidence>
<sequence length="89" mass="9538">MGLKEEQEMKLGHGVPLLGFQVQLPSAGCQKLRRKCKHGCLCLVISVADALTAGFIILWFLGFLCGLLSNAQTTAPATMVENSTTGVFQ</sequence>
<keyword evidence="1" id="KW-0472">Membrane</keyword>
<feature type="transmembrane region" description="Helical" evidence="1">
    <location>
        <begin position="40"/>
        <end position="61"/>
    </location>
</feature>
<dbReference type="AlphaFoldDB" id="A0A5B7EAR0"/>
<evidence type="ECO:0000256" key="1">
    <source>
        <dbReference type="SAM" id="Phobius"/>
    </source>
</evidence>
<accession>A0A5B7EAR0</accession>
<dbReference type="EMBL" id="VSRR010002180">
    <property type="protein sequence ID" value="MPC30033.1"/>
    <property type="molecule type" value="Genomic_DNA"/>
</dbReference>
<organism evidence="2 3">
    <name type="scientific">Portunus trituberculatus</name>
    <name type="common">Swimming crab</name>
    <name type="synonym">Neptunus trituberculatus</name>
    <dbReference type="NCBI Taxonomy" id="210409"/>
    <lineage>
        <taxon>Eukaryota</taxon>
        <taxon>Metazoa</taxon>
        <taxon>Ecdysozoa</taxon>
        <taxon>Arthropoda</taxon>
        <taxon>Crustacea</taxon>
        <taxon>Multicrustacea</taxon>
        <taxon>Malacostraca</taxon>
        <taxon>Eumalacostraca</taxon>
        <taxon>Eucarida</taxon>
        <taxon>Decapoda</taxon>
        <taxon>Pleocyemata</taxon>
        <taxon>Brachyura</taxon>
        <taxon>Eubrachyura</taxon>
        <taxon>Portunoidea</taxon>
        <taxon>Portunidae</taxon>
        <taxon>Portuninae</taxon>
        <taxon>Portunus</taxon>
    </lineage>
</organism>
<proteinExistence type="predicted"/>
<comment type="caution">
    <text evidence="2">The sequence shown here is derived from an EMBL/GenBank/DDBJ whole genome shotgun (WGS) entry which is preliminary data.</text>
</comment>
<keyword evidence="1" id="KW-0812">Transmembrane</keyword>
<protein>
    <submittedName>
        <fullName evidence="2">Uncharacterized protein</fullName>
    </submittedName>
</protein>
<dbReference type="Proteomes" id="UP000324222">
    <property type="component" value="Unassembled WGS sequence"/>
</dbReference>